<evidence type="ECO:0000256" key="1">
    <source>
        <dbReference type="PROSITE-ProRule" id="PRU00339"/>
    </source>
</evidence>
<keyword evidence="1" id="KW-0802">TPR repeat</keyword>
<dbReference type="InterPro" id="IPR019734">
    <property type="entry name" value="TPR_rpt"/>
</dbReference>
<accession>A0A2G6ED63</accession>
<dbReference type="Gene3D" id="1.25.40.10">
    <property type="entry name" value="Tetratricopeptide repeat domain"/>
    <property type="match status" value="1"/>
</dbReference>
<protein>
    <submittedName>
        <fullName evidence="2">Uncharacterized protein</fullName>
    </submittedName>
</protein>
<evidence type="ECO:0000313" key="2">
    <source>
        <dbReference type="EMBL" id="PID60049.1"/>
    </source>
</evidence>
<dbReference type="EMBL" id="PDPS01000010">
    <property type="protein sequence ID" value="PID60049.1"/>
    <property type="molecule type" value="Genomic_DNA"/>
</dbReference>
<organism evidence="2 3">
    <name type="scientific">candidate division KSB3 bacterium</name>
    <dbReference type="NCBI Taxonomy" id="2044937"/>
    <lineage>
        <taxon>Bacteria</taxon>
        <taxon>candidate division KSB3</taxon>
    </lineage>
</organism>
<dbReference type="PROSITE" id="PS50005">
    <property type="entry name" value="TPR"/>
    <property type="match status" value="1"/>
</dbReference>
<sequence length="413" mass="49430">MTGKEFKAERSKIKGLRSCAQIDQARTFTVLLIERLFQERKFTWIVELFHSDLCTPQERFYMFEVAYSLNELGYVDDSEYIYDCLLRQEPDNSLILNNLSHIKRQKNQFRDAFELIQRARELVPQDEVIAENYHQLLAVVQKQESLRENYAKALNFLGDEDDFVLEHLKRFVKNLQREPDFENNRLAMSEWTFGTLSEAELEYARILRQDWLAKGYIRDTKQRDRQLTPIYELNPFLPEELKQIEPRQLPAKWIKGLETLSIEHLDRLAYFSLLRKIRTMEKKFRDIAERDLNELFFNYLMKNEKAVIVLSGSLLEVILVYYCEQKEITKLYFQRKNNRTEKRDLYECDLAEILQYLREKKVLSDLFVHVGNISRIYRNYIHPGRELREDELLSQSNSDLCFLSSLEIIKALL</sequence>
<evidence type="ECO:0000313" key="3">
    <source>
        <dbReference type="Proteomes" id="UP000229740"/>
    </source>
</evidence>
<feature type="repeat" description="TPR" evidence="1">
    <location>
        <begin position="93"/>
        <end position="126"/>
    </location>
</feature>
<dbReference type="InterPro" id="IPR011990">
    <property type="entry name" value="TPR-like_helical_dom_sf"/>
</dbReference>
<proteinExistence type="predicted"/>
<dbReference type="Proteomes" id="UP000229740">
    <property type="component" value="Unassembled WGS sequence"/>
</dbReference>
<gene>
    <name evidence="2" type="ORF">CSB45_00745</name>
</gene>
<dbReference type="AlphaFoldDB" id="A0A2G6ED63"/>
<dbReference type="SUPFAM" id="SSF48452">
    <property type="entry name" value="TPR-like"/>
    <property type="match status" value="1"/>
</dbReference>
<reference evidence="2 3" key="1">
    <citation type="submission" date="2017-10" db="EMBL/GenBank/DDBJ databases">
        <title>Novel microbial diversity and functional potential in the marine mammal oral microbiome.</title>
        <authorList>
            <person name="Dudek N.K."/>
            <person name="Sun C.L."/>
            <person name="Burstein D."/>
            <person name="Kantor R.S."/>
            <person name="Aliaga Goltsman D.S."/>
            <person name="Bik E.M."/>
            <person name="Thomas B.C."/>
            <person name="Banfield J.F."/>
            <person name="Relman D.A."/>
        </authorList>
    </citation>
    <scope>NUCLEOTIDE SEQUENCE [LARGE SCALE GENOMIC DNA]</scope>
    <source>
        <strain evidence="2">DOLZORAL124_49_17</strain>
    </source>
</reference>
<name>A0A2G6ED63_9BACT</name>
<comment type="caution">
    <text evidence="2">The sequence shown here is derived from an EMBL/GenBank/DDBJ whole genome shotgun (WGS) entry which is preliminary data.</text>
</comment>